<gene>
    <name evidence="2" type="ORF">DARMORV10_A07P14790.1</name>
</gene>
<protein>
    <submittedName>
        <fullName evidence="2">(rape) hypothetical protein</fullName>
    </submittedName>
</protein>
<keyword evidence="1" id="KW-0472">Membrane</keyword>
<evidence type="ECO:0000256" key="1">
    <source>
        <dbReference type="SAM" id="Phobius"/>
    </source>
</evidence>
<keyword evidence="1" id="KW-0812">Transmembrane</keyword>
<keyword evidence="1" id="KW-1133">Transmembrane helix</keyword>
<organism evidence="2">
    <name type="scientific">Brassica napus</name>
    <name type="common">Rape</name>
    <dbReference type="NCBI Taxonomy" id="3708"/>
    <lineage>
        <taxon>Eukaryota</taxon>
        <taxon>Viridiplantae</taxon>
        <taxon>Streptophyta</taxon>
        <taxon>Embryophyta</taxon>
        <taxon>Tracheophyta</taxon>
        <taxon>Spermatophyta</taxon>
        <taxon>Magnoliopsida</taxon>
        <taxon>eudicotyledons</taxon>
        <taxon>Gunneridae</taxon>
        <taxon>Pentapetalae</taxon>
        <taxon>rosids</taxon>
        <taxon>malvids</taxon>
        <taxon>Brassicales</taxon>
        <taxon>Brassicaceae</taxon>
        <taxon>Brassiceae</taxon>
        <taxon>Brassica</taxon>
    </lineage>
</organism>
<reference evidence="2" key="1">
    <citation type="submission" date="2021-01" db="EMBL/GenBank/DDBJ databases">
        <authorList>
            <consortium name="Genoscope - CEA"/>
            <person name="William W."/>
        </authorList>
    </citation>
    <scope>NUCLEOTIDE SEQUENCE</scope>
</reference>
<feature type="transmembrane region" description="Helical" evidence="1">
    <location>
        <begin position="41"/>
        <end position="58"/>
    </location>
</feature>
<sequence>MLVHDLTKKSKNMLTFLSIYLFVYKYYFLNLTKPGIGWFPGMHHFGAWISHTVFYGLISSRIQSS</sequence>
<name>A0A816YTN1_BRANA</name>
<evidence type="ECO:0000313" key="2">
    <source>
        <dbReference type="EMBL" id="CAF2162268.1"/>
    </source>
</evidence>
<dbReference type="AlphaFoldDB" id="A0A816YTN1"/>
<accession>A0A816YTN1</accession>
<dbReference type="EMBL" id="HG994361">
    <property type="protein sequence ID" value="CAF2162268.1"/>
    <property type="molecule type" value="Genomic_DNA"/>
</dbReference>
<proteinExistence type="predicted"/>
<dbReference type="Proteomes" id="UP001295469">
    <property type="component" value="Chromosome A07"/>
</dbReference>
<feature type="transmembrane region" description="Helical" evidence="1">
    <location>
        <begin position="12"/>
        <end position="29"/>
    </location>
</feature>